<evidence type="ECO:0000313" key="2">
    <source>
        <dbReference type="EMBL" id="KMM34153.1"/>
    </source>
</evidence>
<accession>A0A0J6CLW0</accession>
<dbReference type="Proteomes" id="UP000036166">
    <property type="component" value="Unassembled WGS sequence"/>
</dbReference>
<dbReference type="InterPro" id="IPR054460">
    <property type="entry name" value="DUF5018-rel"/>
</dbReference>
<sequence length="268" mass="30353">MKIKNILAIITFGLITLSGCQSGIVWDEVPESIYSELDLGSGYVKNRPRELFTNKVWQINYGLEGQWLETFLAKAYLNSFEQGMEYENTTGSAVTILDKTLNPGEKMIVKNTLETVDDSSAPEGKKYIIHVFSFDKVCYNTPNKGHAFIKSAFDSESVKPYAFIEKIESESAGAKDDMYRYIVMPVKQDQMVLELIWENQYACKVEPVNGAPKLGVPGDFTKPQQYMVINTALRPDGAPEYKRLYEIQVHMLEVTPEVAHANTSYTNW</sequence>
<proteinExistence type="predicted"/>
<evidence type="ECO:0000259" key="1">
    <source>
        <dbReference type="Pfam" id="PF22243"/>
    </source>
</evidence>
<dbReference type="PATRIC" id="fig|328812.4.peg.2214"/>
<reference evidence="2 3" key="1">
    <citation type="submission" date="2015-06" db="EMBL/GenBank/DDBJ databases">
        <title>Draft Genome Sequence of Parabacteroides goldsteinii with Putative Novel Metallo-Beta-Lactamases Isolated from a Blood Culture from a Human Patient.</title>
        <authorList>
            <person name="Krogh T.J."/>
            <person name="Agergaard C.N."/>
            <person name="Moller-Jensen J."/>
            <person name="Justesen U.S."/>
        </authorList>
    </citation>
    <scope>NUCLEOTIDE SEQUENCE [LARGE SCALE GENOMIC DNA]</scope>
    <source>
        <strain evidence="2 3">910340</strain>
    </source>
</reference>
<name>A0A0J6CLW0_9BACT</name>
<dbReference type="AlphaFoldDB" id="A0A0J6CLW0"/>
<evidence type="ECO:0000313" key="3">
    <source>
        <dbReference type="Proteomes" id="UP000036166"/>
    </source>
</evidence>
<dbReference type="EMBL" id="LFJV01000022">
    <property type="protein sequence ID" value="KMM34153.1"/>
    <property type="molecule type" value="Genomic_DNA"/>
</dbReference>
<dbReference type="RefSeq" id="WP_048315123.1">
    <property type="nucleotide sequence ID" value="NZ_AP031410.1"/>
</dbReference>
<comment type="caution">
    <text evidence="2">The sequence shown here is derived from an EMBL/GenBank/DDBJ whole genome shotgun (WGS) entry which is preliminary data.</text>
</comment>
<organism evidence="2 3">
    <name type="scientific">Parabacteroides goldsteinii</name>
    <dbReference type="NCBI Taxonomy" id="328812"/>
    <lineage>
        <taxon>Bacteria</taxon>
        <taxon>Pseudomonadati</taxon>
        <taxon>Bacteroidota</taxon>
        <taxon>Bacteroidia</taxon>
        <taxon>Bacteroidales</taxon>
        <taxon>Tannerellaceae</taxon>
        <taxon>Parabacteroides</taxon>
    </lineage>
</organism>
<dbReference type="Pfam" id="PF22243">
    <property type="entry name" value="DUF5018-rel"/>
    <property type="match status" value="1"/>
</dbReference>
<gene>
    <name evidence="2" type="ORF">ACM15_08450</name>
</gene>
<dbReference type="PROSITE" id="PS51257">
    <property type="entry name" value="PROKAR_LIPOPROTEIN"/>
    <property type="match status" value="1"/>
</dbReference>
<protein>
    <recommendedName>
        <fullName evidence="1">DUF5018 domain-containing protein</fullName>
    </recommendedName>
</protein>
<feature type="domain" description="DUF5018" evidence="1">
    <location>
        <begin position="201"/>
        <end position="229"/>
    </location>
</feature>
<dbReference type="Gene3D" id="2.60.40.4120">
    <property type="match status" value="1"/>
</dbReference>